<sequence>MFSLVVLTSRFEATQGIFWDRPPNFLHEINDQDNTRPAPFQARRLTIDELGVHQALHTVDFRGETLLRSHLSPHDQRGTSKICSKAFISCNFKIYNY</sequence>
<proteinExistence type="predicted"/>
<evidence type="ECO:0000313" key="3">
    <source>
        <dbReference type="Proteomes" id="UP000499080"/>
    </source>
</evidence>
<dbReference type="EMBL" id="BGPR01083645">
    <property type="protein sequence ID" value="GBL92225.1"/>
    <property type="molecule type" value="Genomic_DNA"/>
</dbReference>
<gene>
    <name evidence="2" type="ORF">AVEN_128619_1</name>
    <name evidence="1" type="ORF">AVEN_217482_1</name>
</gene>
<accession>A0A4Y2BLF2</accession>
<reference evidence="1 3" key="1">
    <citation type="journal article" date="2019" name="Sci. Rep.">
        <title>Orb-weaving spider Araneus ventricosus genome elucidates the spidroin gene catalogue.</title>
        <authorList>
            <person name="Kono N."/>
            <person name="Nakamura H."/>
            <person name="Ohtoshi R."/>
            <person name="Moran D.A.P."/>
            <person name="Shinohara A."/>
            <person name="Yoshida Y."/>
            <person name="Fujiwara M."/>
            <person name="Mori M."/>
            <person name="Tomita M."/>
            <person name="Arakawa K."/>
        </authorList>
    </citation>
    <scope>NUCLEOTIDE SEQUENCE [LARGE SCALE GENOMIC DNA]</scope>
</reference>
<name>A0A4Y2BLF2_ARAVE</name>
<dbReference type="AlphaFoldDB" id="A0A4Y2BLF2"/>
<dbReference type="Proteomes" id="UP000499080">
    <property type="component" value="Unassembled WGS sequence"/>
</dbReference>
<protein>
    <submittedName>
        <fullName evidence="1">Uncharacterized protein</fullName>
    </submittedName>
</protein>
<comment type="caution">
    <text evidence="1">The sequence shown here is derived from an EMBL/GenBank/DDBJ whole genome shotgun (WGS) entry which is preliminary data.</text>
</comment>
<organism evidence="1 3">
    <name type="scientific">Araneus ventricosus</name>
    <name type="common">Orbweaver spider</name>
    <name type="synonym">Epeira ventricosa</name>
    <dbReference type="NCBI Taxonomy" id="182803"/>
    <lineage>
        <taxon>Eukaryota</taxon>
        <taxon>Metazoa</taxon>
        <taxon>Ecdysozoa</taxon>
        <taxon>Arthropoda</taxon>
        <taxon>Chelicerata</taxon>
        <taxon>Arachnida</taxon>
        <taxon>Araneae</taxon>
        <taxon>Araneomorphae</taxon>
        <taxon>Entelegynae</taxon>
        <taxon>Araneoidea</taxon>
        <taxon>Araneidae</taxon>
        <taxon>Araneus</taxon>
    </lineage>
</organism>
<keyword evidence="3" id="KW-1185">Reference proteome</keyword>
<dbReference type="EMBL" id="BGPR01054606">
    <property type="protein sequence ID" value="GBO31332.1"/>
    <property type="molecule type" value="Genomic_DNA"/>
</dbReference>
<evidence type="ECO:0000313" key="1">
    <source>
        <dbReference type="EMBL" id="GBL92225.1"/>
    </source>
</evidence>
<evidence type="ECO:0000313" key="2">
    <source>
        <dbReference type="EMBL" id="GBO31332.1"/>
    </source>
</evidence>